<dbReference type="GO" id="GO:0005739">
    <property type="term" value="C:mitochondrion"/>
    <property type="evidence" value="ECO:0007669"/>
    <property type="project" value="TreeGrafter"/>
</dbReference>
<dbReference type="GO" id="GO:0006400">
    <property type="term" value="P:tRNA modification"/>
    <property type="evidence" value="ECO:0007669"/>
    <property type="project" value="TreeGrafter"/>
</dbReference>
<comment type="caution">
    <text evidence="7">The sequence shown here is derived from an EMBL/GenBank/DDBJ whole genome shotgun (WGS) entry which is preliminary data.</text>
</comment>
<evidence type="ECO:0000256" key="6">
    <source>
        <dbReference type="SAM" id="MobiDB-lite"/>
    </source>
</evidence>
<keyword evidence="4" id="KW-0547">Nucleotide-binding</keyword>
<evidence type="ECO:0000256" key="1">
    <source>
        <dbReference type="ARBA" id="ARBA00005842"/>
    </source>
</evidence>
<feature type="non-terminal residue" evidence="7">
    <location>
        <position position="1"/>
    </location>
</feature>
<feature type="compositionally biased region" description="Basic residues" evidence="6">
    <location>
        <begin position="483"/>
        <end position="499"/>
    </location>
</feature>
<dbReference type="GO" id="GO:0009691">
    <property type="term" value="P:cytokinin biosynthetic process"/>
    <property type="evidence" value="ECO:0007669"/>
    <property type="project" value="UniProtKB-KW"/>
</dbReference>
<proteinExistence type="inferred from homology"/>
<dbReference type="EMBL" id="RWGY01000009">
    <property type="protein sequence ID" value="TVU37010.1"/>
    <property type="molecule type" value="Genomic_DNA"/>
</dbReference>
<dbReference type="SUPFAM" id="SSF52540">
    <property type="entry name" value="P-loop containing nucleoside triphosphate hydrolases"/>
    <property type="match status" value="1"/>
</dbReference>
<feature type="region of interest" description="Disordered" evidence="6">
    <location>
        <begin position="1"/>
        <end position="34"/>
    </location>
</feature>
<dbReference type="Pfam" id="PF01715">
    <property type="entry name" value="IPPT"/>
    <property type="match status" value="1"/>
</dbReference>
<dbReference type="Gene3D" id="1.10.20.140">
    <property type="match status" value="1"/>
</dbReference>
<evidence type="ECO:0000313" key="7">
    <source>
        <dbReference type="EMBL" id="TVU37010.1"/>
    </source>
</evidence>
<comment type="similarity">
    <text evidence="1">Belongs to the IPP transferase family.</text>
</comment>
<dbReference type="Gene3D" id="3.30.160.60">
    <property type="entry name" value="Classic Zinc Finger"/>
    <property type="match status" value="1"/>
</dbReference>
<dbReference type="AlphaFoldDB" id="A0A5J9VPM3"/>
<feature type="region of interest" description="Disordered" evidence="6">
    <location>
        <begin position="479"/>
        <end position="499"/>
    </location>
</feature>
<evidence type="ECO:0008006" key="9">
    <source>
        <dbReference type="Google" id="ProtNLM"/>
    </source>
</evidence>
<evidence type="ECO:0000256" key="5">
    <source>
        <dbReference type="ARBA" id="ARBA00022840"/>
    </source>
</evidence>
<dbReference type="GO" id="GO:0052381">
    <property type="term" value="F:tRNA dimethylallyltransferase activity"/>
    <property type="evidence" value="ECO:0007669"/>
    <property type="project" value="InterPro"/>
</dbReference>
<dbReference type="InterPro" id="IPR027417">
    <property type="entry name" value="P-loop_NTPase"/>
</dbReference>
<evidence type="ECO:0000256" key="3">
    <source>
        <dbReference type="ARBA" id="ARBA00022712"/>
    </source>
</evidence>
<dbReference type="GO" id="GO:0005524">
    <property type="term" value="F:ATP binding"/>
    <property type="evidence" value="ECO:0007669"/>
    <property type="project" value="UniProtKB-KW"/>
</dbReference>
<dbReference type="PANTHER" id="PTHR11088">
    <property type="entry name" value="TRNA DIMETHYLALLYLTRANSFERASE"/>
    <property type="match status" value="1"/>
</dbReference>
<dbReference type="InterPro" id="IPR039657">
    <property type="entry name" value="Dimethylallyltransferase"/>
</dbReference>
<dbReference type="InterPro" id="IPR018022">
    <property type="entry name" value="IPT"/>
</dbReference>
<keyword evidence="3" id="KW-0203">Cytokinin biosynthesis</keyword>
<keyword evidence="5" id="KW-0067">ATP-binding</keyword>
<dbReference type="Proteomes" id="UP000324897">
    <property type="component" value="Unassembled WGS sequence"/>
</dbReference>
<dbReference type="HAMAP" id="MF_00185">
    <property type="entry name" value="IPP_trans"/>
    <property type="match status" value="1"/>
</dbReference>
<dbReference type="OrthoDB" id="775260at2759"/>
<keyword evidence="8" id="KW-1185">Reference proteome</keyword>
<dbReference type="PANTHER" id="PTHR11088:SF82">
    <property type="entry name" value="TRNA DIMETHYLALLYLTRANSFERASE 2"/>
    <property type="match status" value="1"/>
</dbReference>
<name>A0A5J9VPM3_9POAL</name>
<evidence type="ECO:0000256" key="4">
    <source>
        <dbReference type="ARBA" id="ARBA00022741"/>
    </source>
</evidence>
<evidence type="ECO:0000256" key="2">
    <source>
        <dbReference type="ARBA" id="ARBA00022679"/>
    </source>
</evidence>
<keyword evidence="2" id="KW-0808">Transferase</keyword>
<dbReference type="FunFam" id="3.30.160.60:FF:002405">
    <property type="entry name" value="tRNA dimethylallyltransferase"/>
    <property type="match status" value="1"/>
</dbReference>
<organism evidence="7 8">
    <name type="scientific">Eragrostis curvula</name>
    <name type="common">weeping love grass</name>
    <dbReference type="NCBI Taxonomy" id="38414"/>
    <lineage>
        <taxon>Eukaryota</taxon>
        <taxon>Viridiplantae</taxon>
        <taxon>Streptophyta</taxon>
        <taxon>Embryophyta</taxon>
        <taxon>Tracheophyta</taxon>
        <taxon>Spermatophyta</taxon>
        <taxon>Magnoliopsida</taxon>
        <taxon>Liliopsida</taxon>
        <taxon>Poales</taxon>
        <taxon>Poaceae</taxon>
        <taxon>PACMAD clade</taxon>
        <taxon>Chloridoideae</taxon>
        <taxon>Eragrostideae</taxon>
        <taxon>Eragrostidinae</taxon>
        <taxon>Eragrostis</taxon>
    </lineage>
</organism>
<dbReference type="Gene3D" id="3.40.50.300">
    <property type="entry name" value="P-loop containing nucleotide triphosphate hydrolases"/>
    <property type="match status" value="1"/>
</dbReference>
<evidence type="ECO:0000313" key="8">
    <source>
        <dbReference type="Proteomes" id="UP000324897"/>
    </source>
</evidence>
<protein>
    <recommendedName>
        <fullName evidence="9">tRNA dimethylallyltransferase 2</fullName>
    </recommendedName>
</protein>
<feature type="compositionally biased region" description="Low complexity" evidence="6">
    <location>
        <begin position="1"/>
        <end position="10"/>
    </location>
</feature>
<sequence length="499" mass="55929">MAHLAAASASTPPPPNPSYEEGATHSPPPPMESSRGKVVVVMGATGAGKSRLAVDLAAHFAGVEVVNADSMQVYRGLDVLTNKVPLHEQNGLSSPLLSSLCSHSLLFFPLRQIGIRLSSTMPLCVFPGVPHHLLSVIDPSVEFTCRDFRDHAVPIIQDVLDRGGLPVIVGGTNFYIQALVSPFLIDDTVQDMQQCTSSNDLDEMCLANDDDDDEGSRYERLKQIDPVAALRIHPNNHRKIKRYLELYATTGTLPSLLFQGEAAKNWGQPLHSRFDCCFLWVDADLHVLDSYVNQRVDCMMDAGLLDEVCDIYDPNAFYTQGLRQAIGVREFDEFFRLYLTRKQLDENKTASSTTISNIHDDQFKSLLIEAVSELKANTRRLVRRQRRRLHRLNKDFGWNLHHIDATEAFHCTTGDSWHKKVVEPCVDIVKRFLSGNATSTGVKASNVSASPGISSKELWVQYICEPCNNRVLRGAHEWEQHKQGRGHRKRVQKLKQRIE</sequence>
<reference evidence="7 8" key="1">
    <citation type="journal article" date="2019" name="Sci. Rep.">
        <title>A high-quality genome of Eragrostis curvula grass provides insights into Poaceae evolution and supports new strategies to enhance forage quality.</title>
        <authorList>
            <person name="Carballo J."/>
            <person name="Santos B.A.C.M."/>
            <person name="Zappacosta D."/>
            <person name="Garbus I."/>
            <person name="Selva J.P."/>
            <person name="Gallo C.A."/>
            <person name="Diaz A."/>
            <person name="Albertini E."/>
            <person name="Caccamo M."/>
            <person name="Echenique V."/>
        </authorList>
    </citation>
    <scope>NUCLEOTIDE SEQUENCE [LARGE SCALE GENOMIC DNA]</scope>
    <source>
        <strain evidence="8">cv. Victoria</strain>
        <tissue evidence="7">Leaf</tissue>
    </source>
</reference>
<dbReference type="Gramene" id="TVU37010">
    <property type="protein sequence ID" value="TVU37010"/>
    <property type="gene ID" value="EJB05_18973"/>
</dbReference>
<accession>A0A5J9VPM3</accession>
<gene>
    <name evidence="7" type="ORF">EJB05_18973</name>
</gene>